<feature type="binding site" evidence="3">
    <location>
        <position position="121"/>
    </location>
    <ligand>
        <name>(6S)-5-formyl-5,6,7,8-tetrahydrofolate</name>
        <dbReference type="ChEBI" id="CHEBI:57457"/>
    </ligand>
</feature>
<dbReference type="InterPro" id="IPR027417">
    <property type="entry name" value="P-loop_NTPase"/>
</dbReference>
<comment type="caution">
    <text evidence="7">The sequence shown here is derived from an EMBL/GenBank/DDBJ whole genome shotgun (WGS) entry which is preliminary data.</text>
</comment>
<accession>A0A9X2F8S7</accession>
<dbReference type="GO" id="GO:0002098">
    <property type="term" value="P:tRNA wobble uridine modification"/>
    <property type="evidence" value="ECO:0007669"/>
    <property type="project" value="TreeGrafter"/>
</dbReference>
<comment type="similarity">
    <text evidence="3">Belongs to the TRAFAC class TrmE-Era-EngA-EngB-Septin-like GTPase superfamily. TrmE GTPase family.</text>
</comment>
<feature type="domain" description="MnmE helical" evidence="6">
    <location>
        <begin position="124"/>
        <end position="440"/>
    </location>
</feature>
<dbReference type="InterPro" id="IPR025867">
    <property type="entry name" value="MnmE_helical"/>
</dbReference>
<keyword evidence="3" id="KW-0460">Magnesium</keyword>
<keyword evidence="8" id="KW-1185">Reference proteome</keyword>
<dbReference type="Gene3D" id="1.20.120.430">
    <property type="entry name" value="tRNA modification GTPase MnmE domain 2"/>
    <property type="match status" value="1"/>
</dbReference>
<dbReference type="GO" id="GO:0005525">
    <property type="term" value="F:GTP binding"/>
    <property type="evidence" value="ECO:0007669"/>
    <property type="project" value="UniProtKB-UniRule"/>
</dbReference>
<feature type="binding site" evidence="3">
    <location>
        <position position="259"/>
    </location>
    <ligand>
        <name>Mg(2+)</name>
        <dbReference type="ChEBI" id="CHEBI:18420"/>
    </ligand>
</feature>
<dbReference type="GO" id="GO:0003924">
    <property type="term" value="F:GTPase activity"/>
    <property type="evidence" value="ECO:0007669"/>
    <property type="project" value="UniProtKB-UniRule"/>
</dbReference>
<organism evidence="7 8">
    <name type="scientific">Aeoliella straminimaris</name>
    <dbReference type="NCBI Taxonomy" id="2954799"/>
    <lineage>
        <taxon>Bacteria</taxon>
        <taxon>Pseudomonadati</taxon>
        <taxon>Planctomycetota</taxon>
        <taxon>Planctomycetia</taxon>
        <taxon>Pirellulales</taxon>
        <taxon>Lacipirellulaceae</taxon>
        <taxon>Aeoliella</taxon>
    </lineage>
</organism>
<feature type="binding site" evidence="3">
    <location>
        <position position="443"/>
    </location>
    <ligand>
        <name>(6S)-5-formyl-5,6,7,8-tetrahydrofolate</name>
        <dbReference type="ChEBI" id="CHEBI:57457"/>
    </ligand>
</feature>
<protein>
    <recommendedName>
        <fullName evidence="3">tRNA modification GTPase MnmE</fullName>
        <ecNumber evidence="3">3.6.-.-</ecNumber>
    </recommendedName>
</protein>
<dbReference type="GO" id="GO:0046872">
    <property type="term" value="F:metal ion binding"/>
    <property type="evidence" value="ECO:0007669"/>
    <property type="project" value="UniProtKB-KW"/>
</dbReference>
<dbReference type="EMBL" id="JAMXLR010000026">
    <property type="protein sequence ID" value="MCO6043717.1"/>
    <property type="molecule type" value="Genomic_DNA"/>
</dbReference>
<evidence type="ECO:0000313" key="8">
    <source>
        <dbReference type="Proteomes" id="UP001155241"/>
    </source>
</evidence>
<gene>
    <name evidence="3" type="primary">mnmE</name>
    <name evidence="3" type="synonym">trmE</name>
    <name evidence="7" type="ORF">NG895_07340</name>
</gene>
<dbReference type="CDD" id="cd14858">
    <property type="entry name" value="TrmE_N"/>
    <property type="match status" value="1"/>
</dbReference>
<evidence type="ECO:0000259" key="6">
    <source>
        <dbReference type="Pfam" id="PF12631"/>
    </source>
</evidence>
<reference evidence="7" key="1">
    <citation type="submission" date="2022-06" db="EMBL/GenBank/DDBJ databases">
        <title>Aeoliella straminimaris, a novel planctomycete from sediments.</title>
        <authorList>
            <person name="Vitorino I.R."/>
            <person name="Lage O.M."/>
        </authorList>
    </citation>
    <scope>NUCLEOTIDE SEQUENCE</scope>
    <source>
        <strain evidence="7">ICT_H6.2</strain>
    </source>
</reference>
<evidence type="ECO:0000256" key="2">
    <source>
        <dbReference type="ARBA" id="ARBA00023134"/>
    </source>
</evidence>
<dbReference type="Pfam" id="PF10396">
    <property type="entry name" value="TrmE_N"/>
    <property type="match status" value="1"/>
</dbReference>
<keyword evidence="3" id="KW-0630">Potassium</keyword>
<dbReference type="SUPFAM" id="SSF103025">
    <property type="entry name" value="Folate-binding domain"/>
    <property type="match status" value="1"/>
</dbReference>
<dbReference type="EC" id="3.6.-.-" evidence="3"/>
<feature type="binding site" evidence="3">
    <location>
        <position position="82"/>
    </location>
    <ligand>
        <name>(6S)-5-formyl-5,6,7,8-tetrahydrofolate</name>
        <dbReference type="ChEBI" id="CHEBI:57457"/>
    </ligand>
</feature>
<feature type="binding site" evidence="3">
    <location>
        <begin position="227"/>
        <end position="232"/>
    </location>
    <ligand>
        <name>GTP</name>
        <dbReference type="ChEBI" id="CHEBI:37565"/>
    </ligand>
</feature>
<comment type="function">
    <text evidence="3">Exhibits a very high intrinsic GTPase hydrolysis rate. Involved in the addition of a carboxymethylaminomethyl (cmnm) group at the wobble position (U34) of certain tRNAs, forming tRNA-cmnm(5)s(2)U34.</text>
</comment>
<dbReference type="PANTHER" id="PTHR42714:SF2">
    <property type="entry name" value="TRNA MODIFICATION GTPASE GTPBP3, MITOCHONDRIAL"/>
    <property type="match status" value="1"/>
</dbReference>
<keyword evidence="3" id="KW-0963">Cytoplasm</keyword>
<proteinExistence type="inferred from homology"/>
<comment type="cofactor">
    <cofactor evidence="3">
        <name>K(+)</name>
        <dbReference type="ChEBI" id="CHEBI:29103"/>
    </cofactor>
    <text evidence="3">Binds 1 potassium ion per subunit.</text>
</comment>
<keyword evidence="3" id="KW-0378">Hydrolase</keyword>
<feature type="domain" description="GTP-binding protein TrmE N-terminal" evidence="5">
    <location>
        <begin position="6"/>
        <end position="121"/>
    </location>
</feature>
<dbReference type="RefSeq" id="WP_252851822.1">
    <property type="nucleotide sequence ID" value="NZ_JAMXLR010000026.1"/>
</dbReference>
<keyword evidence="3" id="KW-0819">tRNA processing</keyword>
<name>A0A9X2F8S7_9BACT</name>
<evidence type="ECO:0000259" key="4">
    <source>
        <dbReference type="Pfam" id="PF01926"/>
    </source>
</evidence>
<keyword evidence="2 3" id="KW-0342">GTP-binding</keyword>
<evidence type="ECO:0000256" key="3">
    <source>
        <dbReference type="HAMAP-Rule" id="MF_00379"/>
    </source>
</evidence>
<dbReference type="Pfam" id="PF01926">
    <property type="entry name" value="MMR_HSR1"/>
    <property type="match status" value="1"/>
</dbReference>
<feature type="binding site" evidence="3">
    <location>
        <begin position="278"/>
        <end position="281"/>
    </location>
    <ligand>
        <name>GTP</name>
        <dbReference type="ChEBI" id="CHEBI:37565"/>
    </ligand>
</feature>
<evidence type="ECO:0000313" key="7">
    <source>
        <dbReference type="EMBL" id="MCO6043717.1"/>
    </source>
</evidence>
<dbReference type="Pfam" id="PF12631">
    <property type="entry name" value="MnmE_helical"/>
    <property type="match status" value="1"/>
</dbReference>
<dbReference type="SUPFAM" id="SSF52540">
    <property type="entry name" value="P-loop containing nucleoside triphosphate hydrolases"/>
    <property type="match status" value="1"/>
</dbReference>
<feature type="domain" description="G" evidence="4">
    <location>
        <begin position="219"/>
        <end position="319"/>
    </location>
</feature>
<feature type="binding site" evidence="3">
    <location>
        <position position="23"/>
    </location>
    <ligand>
        <name>(6S)-5-formyl-5,6,7,8-tetrahydrofolate</name>
        <dbReference type="ChEBI" id="CHEBI:57457"/>
    </ligand>
</feature>
<comment type="subunit">
    <text evidence="3">Homodimer. Heterotetramer of two MnmE and two MnmG subunits.</text>
</comment>
<dbReference type="AlphaFoldDB" id="A0A9X2F8S7"/>
<evidence type="ECO:0000256" key="1">
    <source>
        <dbReference type="ARBA" id="ARBA00022741"/>
    </source>
</evidence>
<feature type="binding site" evidence="3">
    <location>
        <position position="231"/>
    </location>
    <ligand>
        <name>Mg(2+)</name>
        <dbReference type="ChEBI" id="CHEBI:18420"/>
    </ligand>
</feature>
<dbReference type="Proteomes" id="UP001155241">
    <property type="component" value="Unassembled WGS sequence"/>
</dbReference>
<evidence type="ECO:0000259" key="5">
    <source>
        <dbReference type="Pfam" id="PF10396"/>
    </source>
</evidence>
<dbReference type="Gene3D" id="3.40.50.300">
    <property type="entry name" value="P-loop containing nucleotide triphosphate hydrolases"/>
    <property type="match status" value="1"/>
</dbReference>
<keyword evidence="1 3" id="KW-0547">Nucleotide-binding</keyword>
<dbReference type="PANTHER" id="PTHR42714">
    <property type="entry name" value="TRNA MODIFICATION GTPASE GTPBP3"/>
    <property type="match status" value="1"/>
</dbReference>
<dbReference type="InterPro" id="IPR006073">
    <property type="entry name" value="GTP-bd"/>
</dbReference>
<dbReference type="HAMAP" id="MF_00379">
    <property type="entry name" value="GTPase_MnmE"/>
    <property type="match status" value="1"/>
</dbReference>
<dbReference type="InterPro" id="IPR018948">
    <property type="entry name" value="GTP-bd_TrmE_N"/>
</dbReference>
<sequence length="443" mass="45763">MDLDDTIVAIASAAGGSPRGAVRISGPRAVALAGDLVGGSLPELTVATAIEALIPLDANRQLPATLFVWPGERSFTRQPTVEIHTLGSPPLLSLVVSRACVLGGRLARPGEFTLRAFLAGRIDLTQAEAVLGVIDASGDRALQTALAQLAGGMATPLAELREELLLLLADLEAGLDFADEDIEFIAPEVLAQRLETVTAVIGRLVQQLVGRGVADEVPRVVLAGPVNAGKSSLYNALVRRYGSHSNSVEAIESPEPGATRDYLSASVKLEGVECSLVDTAGAELVAGDPSPRSAAQTKRQEVYAAADLIVRCSDAAEKPADTAGELLVRTKCDLASDSAPMHSAIHTSAATGAGLDSLATAIAERLTAGTGDLVPSTAVRSSGSLHLALEAVTAAQALAACGESEELVATELRLALDELAQVAGEVYTDDILDRVFSRFCIGK</sequence>
<dbReference type="InterPro" id="IPR027368">
    <property type="entry name" value="MnmE_dom2"/>
</dbReference>
<comment type="subcellular location">
    <subcellularLocation>
        <location evidence="3">Cytoplasm</location>
    </subcellularLocation>
</comment>
<keyword evidence="3" id="KW-0479">Metal-binding</keyword>
<dbReference type="InterPro" id="IPR004520">
    <property type="entry name" value="GTPase_MnmE"/>
</dbReference>
<dbReference type="Gene3D" id="3.30.1360.120">
    <property type="entry name" value="Probable tRNA modification gtpase trme, domain 1"/>
    <property type="match status" value="1"/>
</dbReference>
<dbReference type="GO" id="GO:0005829">
    <property type="term" value="C:cytosol"/>
    <property type="evidence" value="ECO:0007669"/>
    <property type="project" value="TreeGrafter"/>
</dbReference>
<dbReference type="SUPFAM" id="SSF116878">
    <property type="entry name" value="TrmE connector domain"/>
    <property type="match status" value="1"/>
</dbReference>
<dbReference type="GO" id="GO:0030488">
    <property type="term" value="P:tRNA methylation"/>
    <property type="evidence" value="ECO:0007669"/>
    <property type="project" value="TreeGrafter"/>
</dbReference>
<comment type="caution">
    <text evidence="3">Lacks conserved residue(s) required for the propagation of feature annotation.</text>
</comment>
<dbReference type="InterPro" id="IPR027266">
    <property type="entry name" value="TrmE/GcvT-like"/>
</dbReference>